<reference evidence="1 2" key="1">
    <citation type="submission" date="2016-08" db="EMBL/GenBank/DDBJ databases">
        <authorList>
            <person name="Seilhamer J.J."/>
        </authorList>
    </citation>
    <scope>NUCLEOTIDE SEQUENCE [LARGE SCALE GENOMIC DNA]</scope>
    <source>
        <strain evidence="1 2">CCBAU 10071</strain>
    </source>
</reference>
<name>A0A1C3W040_9BRAD</name>
<sequence>MAQLTKLNVARHQLGTALDLFIRDRDPVAVQCLACGGAELIDAIAVSASIRTMSTHMLETVPDLDIPQLRALQRQYWNAFKHMNSRDGKPREDEDILAKFNDEKNDAALFVGWWDYHAVTGRLPIPVQVFQIWWLALNEEKLAADADIETIRRTFPDLRSYPRGEQKRRLRRAVEKYRDHPEVLKDPRTEKNPLCLPASVFS</sequence>
<evidence type="ECO:0000313" key="1">
    <source>
        <dbReference type="EMBL" id="SCB33265.1"/>
    </source>
</evidence>
<evidence type="ECO:0000313" key="2">
    <source>
        <dbReference type="Proteomes" id="UP000183174"/>
    </source>
</evidence>
<dbReference type="Proteomes" id="UP000183174">
    <property type="component" value="Unassembled WGS sequence"/>
</dbReference>
<organism evidence="1 2">
    <name type="scientific">Bradyrhizobium yuanmingense</name>
    <dbReference type="NCBI Taxonomy" id="108015"/>
    <lineage>
        <taxon>Bacteria</taxon>
        <taxon>Pseudomonadati</taxon>
        <taxon>Pseudomonadota</taxon>
        <taxon>Alphaproteobacteria</taxon>
        <taxon>Hyphomicrobiales</taxon>
        <taxon>Nitrobacteraceae</taxon>
        <taxon>Bradyrhizobium</taxon>
    </lineage>
</organism>
<accession>A0A1C3W040</accession>
<dbReference type="AlphaFoldDB" id="A0A1C3W040"/>
<dbReference type="RefSeq" id="WP_141697631.1">
    <property type="nucleotide sequence ID" value="NZ_FMAE01000005.1"/>
</dbReference>
<dbReference type="EMBL" id="FMAE01000005">
    <property type="protein sequence ID" value="SCB33265.1"/>
    <property type="molecule type" value="Genomic_DNA"/>
</dbReference>
<proteinExistence type="predicted"/>
<gene>
    <name evidence="1" type="ORF">GA0061099_10053</name>
</gene>
<protein>
    <submittedName>
        <fullName evidence="1">Uncharacterized protein</fullName>
    </submittedName>
</protein>